<dbReference type="RefSeq" id="XP_034102655.2">
    <property type="nucleotide sequence ID" value="XM_034246764.2"/>
</dbReference>
<accession>A0A6P8WW12</accession>
<name>A0A6P8WW12_DROAB</name>
<feature type="chain" id="PRO_5039443045" evidence="1">
    <location>
        <begin position="22"/>
        <end position="123"/>
    </location>
</feature>
<dbReference type="AlphaFoldDB" id="A0A6P8WW12"/>
<organism evidence="2 3">
    <name type="scientific">Drosophila albomicans</name>
    <name type="common">Fruit fly</name>
    <dbReference type="NCBI Taxonomy" id="7291"/>
    <lineage>
        <taxon>Eukaryota</taxon>
        <taxon>Metazoa</taxon>
        <taxon>Ecdysozoa</taxon>
        <taxon>Arthropoda</taxon>
        <taxon>Hexapoda</taxon>
        <taxon>Insecta</taxon>
        <taxon>Pterygota</taxon>
        <taxon>Neoptera</taxon>
        <taxon>Endopterygota</taxon>
        <taxon>Diptera</taxon>
        <taxon>Brachycera</taxon>
        <taxon>Muscomorpha</taxon>
        <taxon>Ephydroidea</taxon>
        <taxon>Drosophilidae</taxon>
        <taxon>Drosophila</taxon>
    </lineage>
</organism>
<gene>
    <name evidence="3" type="primary">LOC117567047</name>
</gene>
<dbReference type="Proteomes" id="UP000515160">
    <property type="component" value="Chromosome X"/>
</dbReference>
<feature type="signal peptide" evidence="1">
    <location>
        <begin position="1"/>
        <end position="21"/>
    </location>
</feature>
<sequence length="123" mass="13699">MSIRGGYLILLVLLPMSVVAGKAMSQQHQTLELQHAEGKRAANDYGPWIQISSAVLQLVPDEQTQLLLLQTHEGPSTVSTASNLPNWHHIPGLPLGHEPRHKVSDNLDFERQQTTHYVKSHGR</sequence>
<reference evidence="3" key="1">
    <citation type="submission" date="2025-08" db="UniProtKB">
        <authorList>
            <consortium name="RefSeq"/>
        </authorList>
    </citation>
    <scope>IDENTIFICATION</scope>
    <source>
        <strain evidence="3">15112-1751.03</strain>
        <tissue evidence="3">Whole Adult</tissue>
    </source>
</reference>
<evidence type="ECO:0000313" key="2">
    <source>
        <dbReference type="Proteomes" id="UP000515160"/>
    </source>
</evidence>
<dbReference type="GeneID" id="117567047"/>
<keyword evidence="2" id="KW-1185">Reference proteome</keyword>
<evidence type="ECO:0000256" key="1">
    <source>
        <dbReference type="SAM" id="SignalP"/>
    </source>
</evidence>
<protein>
    <submittedName>
        <fullName evidence="3">Uncharacterized protein LOC117567047</fullName>
    </submittedName>
</protein>
<dbReference type="OrthoDB" id="7866957at2759"/>
<evidence type="ECO:0000313" key="3">
    <source>
        <dbReference type="RefSeq" id="XP_034102655.2"/>
    </source>
</evidence>
<proteinExistence type="predicted"/>
<keyword evidence="1" id="KW-0732">Signal</keyword>